<dbReference type="PANTHER" id="PTHR48439:SF1">
    <property type="entry name" value="HEMIMETHYLATED DNA-BINDING DOMAIN-CONTAINING PROTEIN"/>
    <property type="match status" value="1"/>
</dbReference>
<protein>
    <submittedName>
        <fullName evidence="2">F-box only protein 21</fullName>
    </submittedName>
</protein>
<evidence type="ECO:0000313" key="2">
    <source>
        <dbReference type="EMBL" id="GBG25484.1"/>
    </source>
</evidence>
<dbReference type="InterPro" id="IPR053189">
    <property type="entry name" value="Clp_protease_adapter_ClpF"/>
</dbReference>
<keyword evidence="3" id="KW-1185">Reference proteome</keyword>
<organism evidence="2 3">
    <name type="scientific">Hondaea fermentalgiana</name>
    <dbReference type="NCBI Taxonomy" id="2315210"/>
    <lineage>
        <taxon>Eukaryota</taxon>
        <taxon>Sar</taxon>
        <taxon>Stramenopiles</taxon>
        <taxon>Bigyra</taxon>
        <taxon>Labyrinthulomycetes</taxon>
        <taxon>Thraustochytrida</taxon>
        <taxon>Thraustochytriidae</taxon>
        <taxon>Hondaea</taxon>
    </lineage>
</organism>
<dbReference type="NCBIfam" id="TIGR02097">
    <property type="entry name" value="yccV"/>
    <property type="match status" value="1"/>
</dbReference>
<dbReference type="Gene3D" id="2.30.30.390">
    <property type="entry name" value="Hemimethylated DNA-binding domain"/>
    <property type="match status" value="1"/>
</dbReference>
<gene>
    <name evidence="2" type="ORF">FCC1311_017032</name>
</gene>
<sequence>MTASSVGGVLRRELFKGARELDTRIRDLRTRVKPTLKTRRSELFDIRETERFRRFLPRSEAQRQRADDQGYGSIPFVSITDLFEDAFPTDEAMEASAEAGFAALRAVSRRLKVYENRTYVPAKPDNVLLDIGNVFQHRKHGFRGVIVQWFTECPAGPDWIEQWGPFEQGPDQPFYRTLVDTHDRPEPFMTLAAQENLEYLPNPEGPEIDHPKIPEFFSDFEFGHFVLRAKMAWAFPEDW</sequence>
<dbReference type="GO" id="GO:0003677">
    <property type="term" value="F:DNA binding"/>
    <property type="evidence" value="ECO:0007669"/>
    <property type="project" value="InterPro"/>
</dbReference>
<feature type="domain" description="Hemimethylated DNA-binding" evidence="1">
    <location>
        <begin position="126"/>
        <end position="228"/>
    </location>
</feature>
<accession>A0A2R5GCJ4</accession>
<dbReference type="OrthoDB" id="28868at2759"/>
<evidence type="ECO:0000259" key="1">
    <source>
        <dbReference type="SMART" id="SM00992"/>
    </source>
</evidence>
<evidence type="ECO:0000313" key="3">
    <source>
        <dbReference type="Proteomes" id="UP000241890"/>
    </source>
</evidence>
<comment type="caution">
    <text evidence="2">The sequence shown here is derived from an EMBL/GenBank/DDBJ whole genome shotgun (WGS) entry which is preliminary data.</text>
</comment>
<proteinExistence type="predicted"/>
<dbReference type="SMART" id="SM00992">
    <property type="entry name" value="YccV-like"/>
    <property type="match status" value="1"/>
</dbReference>
<dbReference type="InterPro" id="IPR036623">
    <property type="entry name" value="Hemimethylated_DNA-bd_sf"/>
</dbReference>
<dbReference type="InParanoid" id="A0A2R5GCJ4"/>
<reference evidence="2 3" key="1">
    <citation type="submission" date="2017-12" db="EMBL/GenBank/DDBJ databases">
        <title>Sequencing, de novo assembly and annotation of complete genome of a new Thraustochytrid species, strain FCC1311.</title>
        <authorList>
            <person name="Sedici K."/>
            <person name="Godart F."/>
            <person name="Aiese Cigliano R."/>
            <person name="Sanseverino W."/>
            <person name="Barakat M."/>
            <person name="Ortet P."/>
            <person name="Marechal E."/>
            <person name="Cagnac O."/>
            <person name="Amato A."/>
        </authorList>
    </citation>
    <scope>NUCLEOTIDE SEQUENCE [LARGE SCALE GENOMIC DNA]</scope>
</reference>
<dbReference type="PANTHER" id="PTHR48439">
    <property type="entry name" value="HEMIMETHYLATED DNA-BINDING DOMAIN-CONTAINING PROTEIN"/>
    <property type="match status" value="1"/>
</dbReference>
<dbReference type="EMBL" id="BEYU01000012">
    <property type="protein sequence ID" value="GBG25484.1"/>
    <property type="molecule type" value="Genomic_DNA"/>
</dbReference>
<dbReference type="Proteomes" id="UP000241890">
    <property type="component" value="Unassembled WGS sequence"/>
</dbReference>
<dbReference type="SUPFAM" id="SSF141255">
    <property type="entry name" value="YccV-like"/>
    <property type="match status" value="1"/>
</dbReference>
<dbReference type="Pfam" id="PF08755">
    <property type="entry name" value="YccV-like"/>
    <property type="match status" value="1"/>
</dbReference>
<dbReference type="AlphaFoldDB" id="A0A2R5GCJ4"/>
<dbReference type="InterPro" id="IPR011722">
    <property type="entry name" value="Hemimethylated_DNA-bd_dom"/>
</dbReference>
<name>A0A2R5GCJ4_9STRA</name>